<comment type="caution">
    <text evidence="6">The sequence shown here is derived from an EMBL/GenBank/DDBJ whole genome shotgun (WGS) entry which is preliminary data.</text>
</comment>
<evidence type="ECO:0000313" key="6">
    <source>
        <dbReference type="EMBL" id="KAJ6057615.1"/>
    </source>
</evidence>
<keyword evidence="3" id="KW-0949">S-adenosyl-L-methionine</keyword>
<evidence type="ECO:0000256" key="3">
    <source>
        <dbReference type="ARBA" id="ARBA00022691"/>
    </source>
</evidence>
<feature type="domain" description="O-methyltransferase C-terminal" evidence="4">
    <location>
        <begin position="186"/>
        <end position="391"/>
    </location>
</feature>
<evidence type="ECO:0000256" key="2">
    <source>
        <dbReference type="ARBA" id="ARBA00022679"/>
    </source>
</evidence>
<feature type="domain" description="O-methyltransferase dimerisation" evidence="5">
    <location>
        <begin position="86"/>
        <end position="146"/>
    </location>
</feature>
<dbReference type="InterPro" id="IPR029063">
    <property type="entry name" value="SAM-dependent_MTases_sf"/>
</dbReference>
<dbReference type="PANTHER" id="PTHR43712">
    <property type="entry name" value="PUTATIVE (AFU_ORTHOLOGUE AFUA_4G14580)-RELATED"/>
    <property type="match status" value="1"/>
</dbReference>
<keyword evidence="7" id="KW-1185">Reference proteome</keyword>
<reference evidence="6" key="2">
    <citation type="submission" date="2023-01" db="EMBL/GenBank/DDBJ databases">
        <authorList>
            <person name="Petersen C."/>
        </authorList>
    </citation>
    <scope>NUCLEOTIDE SEQUENCE</scope>
    <source>
        <strain evidence="6">IBT 15450</strain>
    </source>
</reference>
<dbReference type="SUPFAM" id="SSF53335">
    <property type="entry name" value="S-adenosyl-L-methionine-dependent methyltransferases"/>
    <property type="match status" value="1"/>
</dbReference>
<dbReference type="InterPro" id="IPR036390">
    <property type="entry name" value="WH_DNA-bd_sf"/>
</dbReference>
<keyword evidence="2" id="KW-0808">Transferase</keyword>
<sequence>MDPHPSTDGRELHRALGALETRLSKAIRDYGNDCAKRGYGDTQHRQRILAAAKAIVEEATLPQERWLDQSTNFSEIVAVRLFMYWGVFDLIPLDGSISYEDLARKLDAEVLLVNRIAWVLVATGILDQIGEDRVTHTARSKIYLKDDPFGKLFIIMIDNGLVPFASLMKYFDSYGRNEPRAMRHNPWCFAAGEPEKTAWEIMGRDPERVRQFMEGMKVLERFIPVTGEYDFTWVVERAKQCPEDRILFVDIGGSRGHATAAICTENPGIPRRRCILQDLEEVLDEIRATGLEDLREIQLMPVDFHQEQPVKGALIYYIRHCLHDYSDDMSVNILKNIGDAMARDSKLLIVENIMTNPPNPQSAWLDLLMMNVGGKERTRALWDSVITRAGLKISGIFSGQAGPHGTIECVKV</sequence>
<dbReference type="InterPro" id="IPR036388">
    <property type="entry name" value="WH-like_DNA-bd_sf"/>
</dbReference>
<evidence type="ECO:0000313" key="7">
    <source>
        <dbReference type="Proteomes" id="UP001219568"/>
    </source>
</evidence>
<accession>A0AAD6INH4</accession>
<dbReference type="SUPFAM" id="SSF46785">
    <property type="entry name" value="Winged helix' DNA-binding domain"/>
    <property type="match status" value="1"/>
</dbReference>
<evidence type="ECO:0000256" key="1">
    <source>
        <dbReference type="ARBA" id="ARBA00022603"/>
    </source>
</evidence>
<gene>
    <name evidence="6" type="ORF">N7460_000889</name>
</gene>
<dbReference type="InterPro" id="IPR001077">
    <property type="entry name" value="COMT_C"/>
</dbReference>
<dbReference type="Pfam" id="PF08100">
    <property type="entry name" value="Dimerisation"/>
    <property type="match status" value="1"/>
</dbReference>
<protein>
    <submittedName>
        <fullName evidence="6">O-methyltransferase</fullName>
    </submittedName>
</protein>
<dbReference type="Proteomes" id="UP001219568">
    <property type="component" value="Unassembled WGS sequence"/>
</dbReference>
<evidence type="ECO:0000259" key="4">
    <source>
        <dbReference type="Pfam" id="PF00891"/>
    </source>
</evidence>
<dbReference type="GO" id="GO:0044550">
    <property type="term" value="P:secondary metabolite biosynthetic process"/>
    <property type="evidence" value="ECO:0007669"/>
    <property type="project" value="UniProtKB-ARBA"/>
</dbReference>
<organism evidence="6 7">
    <name type="scientific">Penicillium canescens</name>
    <dbReference type="NCBI Taxonomy" id="5083"/>
    <lineage>
        <taxon>Eukaryota</taxon>
        <taxon>Fungi</taxon>
        <taxon>Dikarya</taxon>
        <taxon>Ascomycota</taxon>
        <taxon>Pezizomycotina</taxon>
        <taxon>Eurotiomycetes</taxon>
        <taxon>Eurotiomycetidae</taxon>
        <taxon>Eurotiales</taxon>
        <taxon>Aspergillaceae</taxon>
        <taxon>Penicillium</taxon>
    </lineage>
</organism>
<dbReference type="EMBL" id="JAQJZL010000001">
    <property type="protein sequence ID" value="KAJ6057615.1"/>
    <property type="molecule type" value="Genomic_DNA"/>
</dbReference>
<dbReference type="GO" id="GO:0008171">
    <property type="term" value="F:O-methyltransferase activity"/>
    <property type="evidence" value="ECO:0007669"/>
    <property type="project" value="InterPro"/>
</dbReference>
<reference evidence="6" key="1">
    <citation type="journal article" date="2023" name="IMA Fungus">
        <title>Comparative genomic study of the Penicillium genus elucidates a diverse pangenome and 15 lateral gene transfer events.</title>
        <authorList>
            <person name="Petersen C."/>
            <person name="Sorensen T."/>
            <person name="Nielsen M.R."/>
            <person name="Sondergaard T.E."/>
            <person name="Sorensen J.L."/>
            <person name="Fitzpatrick D.A."/>
            <person name="Frisvad J.C."/>
            <person name="Nielsen K.L."/>
        </authorList>
    </citation>
    <scope>NUCLEOTIDE SEQUENCE</scope>
    <source>
        <strain evidence="6">IBT 15450</strain>
    </source>
</reference>
<dbReference type="GO" id="GO:0032259">
    <property type="term" value="P:methylation"/>
    <property type="evidence" value="ECO:0007669"/>
    <property type="project" value="UniProtKB-KW"/>
</dbReference>
<dbReference type="Gene3D" id="3.40.50.150">
    <property type="entry name" value="Vaccinia Virus protein VP39"/>
    <property type="match status" value="1"/>
</dbReference>
<name>A0AAD6INH4_PENCN</name>
<dbReference type="Pfam" id="PF00891">
    <property type="entry name" value="Methyltransf_2"/>
    <property type="match status" value="1"/>
</dbReference>
<dbReference type="PROSITE" id="PS51683">
    <property type="entry name" value="SAM_OMT_II"/>
    <property type="match status" value="1"/>
</dbReference>
<dbReference type="InterPro" id="IPR016461">
    <property type="entry name" value="COMT-like"/>
</dbReference>
<dbReference type="AlphaFoldDB" id="A0AAD6INH4"/>
<proteinExistence type="predicted"/>
<evidence type="ECO:0000259" key="5">
    <source>
        <dbReference type="Pfam" id="PF08100"/>
    </source>
</evidence>
<dbReference type="InterPro" id="IPR012967">
    <property type="entry name" value="COMT_dimerisation"/>
</dbReference>
<keyword evidence="1" id="KW-0489">Methyltransferase</keyword>
<dbReference type="Gene3D" id="1.10.10.10">
    <property type="entry name" value="Winged helix-like DNA-binding domain superfamily/Winged helix DNA-binding domain"/>
    <property type="match status" value="1"/>
</dbReference>
<dbReference type="PANTHER" id="PTHR43712:SF16">
    <property type="entry name" value="O-METHYLTRANSFERASE ELCB"/>
    <property type="match status" value="1"/>
</dbReference>